<dbReference type="InterPro" id="IPR009752">
    <property type="entry name" value="Phage_Mu_GpJ"/>
</dbReference>
<reference evidence="1 2" key="1">
    <citation type="submission" date="2010-03" db="EMBL/GenBank/DDBJ databases">
        <title>Complete sequence of Sideroxydans lithotrophicus ES-1.</title>
        <authorList>
            <consortium name="US DOE Joint Genome Institute"/>
            <person name="Lucas S."/>
            <person name="Copeland A."/>
            <person name="Lapidus A."/>
            <person name="Cheng J.-F."/>
            <person name="Bruce D."/>
            <person name="Goodwin L."/>
            <person name="Pitluck S."/>
            <person name="Munk A.C."/>
            <person name="Detter J.C."/>
            <person name="Han C."/>
            <person name="Tapia R."/>
            <person name="Larimer F."/>
            <person name="Land M."/>
            <person name="Hauser L."/>
            <person name="Kyrpides N."/>
            <person name="Ivanova N."/>
            <person name="Emerson D."/>
            <person name="Woyke T."/>
        </authorList>
    </citation>
    <scope>NUCLEOTIDE SEQUENCE [LARGE SCALE GENOMIC DNA]</scope>
    <source>
        <strain evidence="1 2">ES-1</strain>
    </source>
</reference>
<dbReference type="Pfam" id="PF07030">
    <property type="entry name" value="Phage_Mu_Gp36"/>
    <property type="match status" value="1"/>
</dbReference>
<dbReference type="Proteomes" id="UP000001625">
    <property type="component" value="Chromosome"/>
</dbReference>
<organism evidence="1 2">
    <name type="scientific">Sideroxydans lithotrophicus (strain ES-1)</name>
    <dbReference type="NCBI Taxonomy" id="580332"/>
    <lineage>
        <taxon>Bacteria</taxon>
        <taxon>Pseudomonadati</taxon>
        <taxon>Pseudomonadota</taxon>
        <taxon>Betaproteobacteria</taxon>
        <taxon>Nitrosomonadales</taxon>
        <taxon>Gallionellaceae</taxon>
        <taxon>Sideroxydans</taxon>
    </lineage>
</organism>
<keyword evidence="2" id="KW-1185">Reference proteome</keyword>
<dbReference type="KEGG" id="slt:Slit_0232"/>
<dbReference type="RefSeq" id="WP_013028373.1">
    <property type="nucleotide sequence ID" value="NC_013959.1"/>
</dbReference>
<evidence type="ECO:0008006" key="3">
    <source>
        <dbReference type="Google" id="ProtNLM"/>
    </source>
</evidence>
<name>D5CUD9_SIDLE</name>
<evidence type="ECO:0000313" key="2">
    <source>
        <dbReference type="Proteomes" id="UP000001625"/>
    </source>
</evidence>
<evidence type="ECO:0000313" key="1">
    <source>
        <dbReference type="EMBL" id="ADE10474.1"/>
    </source>
</evidence>
<protein>
    <recommendedName>
        <fullName evidence="3">DUF1320 domain-containing protein</fullName>
    </recommendedName>
</protein>
<gene>
    <name evidence="1" type="ordered locus">Slit_0232</name>
</gene>
<dbReference type="AlphaFoldDB" id="D5CUD9"/>
<dbReference type="HOGENOM" id="CLU_112375_1_1_4"/>
<dbReference type="STRING" id="580332.Slit_0232"/>
<accession>D5CUD9</accession>
<dbReference type="eggNOG" id="COG4387">
    <property type="taxonomic scope" value="Bacteria"/>
</dbReference>
<proteinExistence type="predicted"/>
<dbReference type="OrthoDB" id="9812088at2"/>
<sequence length="140" mass="14992">MTYAAKANMLARFGEPEVIALTDRENLGVVDDVVLDGALAEADAEIDPYLAPRHQLPLASVPRILSGFACDIARYRLCGAGVTETEEIRNRYKDAIKFLENVASGKIGLGLDAANNVAKPANTVQFAEATGRVFGRGERG</sequence>
<dbReference type="EMBL" id="CP001965">
    <property type="protein sequence ID" value="ADE10474.1"/>
    <property type="molecule type" value="Genomic_DNA"/>
</dbReference>